<feature type="region of interest" description="Disordered" evidence="1">
    <location>
        <begin position="143"/>
        <end position="201"/>
    </location>
</feature>
<dbReference type="EMBL" id="CM031817">
    <property type="protein sequence ID" value="KAG6641916.1"/>
    <property type="molecule type" value="Genomic_DNA"/>
</dbReference>
<keyword evidence="2" id="KW-0472">Membrane</keyword>
<dbReference type="PANTHER" id="PTHR34947">
    <property type="entry name" value="TRANSMEMBRANE PROTEIN"/>
    <property type="match status" value="1"/>
</dbReference>
<comment type="caution">
    <text evidence="3">The sequence shown here is derived from an EMBL/GenBank/DDBJ whole genome shotgun (WGS) entry which is preliminary data.</text>
</comment>
<dbReference type="AlphaFoldDB" id="A0A8T1PB89"/>
<keyword evidence="2" id="KW-0812">Transmembrane</keyword>
<protein>
    <recommendedName>
        <fullName evidence="5">Transmembrane protein</fullName>
    </recommendedName>
</protein>
<reference evidence="3" key="1">
    <citation type="submission" date="2020-12" db="EMBL/GenBank/DDBJ databases">
        <title>WGS assembly of Carya illinoinensis cv. Pawnee.</title>
        <authorList>
            <person name="Platts A."/>
            <person name="Shu S."/>
            <person name="Wright S."/>
            <person name="Barry K."/>
            <person name="Edger P."/>
            <person name="Pires J.C."/>
            <person name="Schmutz J."/>
        </authorList>
    </citation>
    <scope>NUCLEOTIDE SEQUENCE</scope>
    <source>
        <tissue evidence="3">Leaf</tissue>
    </source>
</reference>
<evidence type="ECO:0000313" key="4">
    <source>
        <dbReference type="Proteomes" id="UP000811609"/>
    </source>
</evidence>
<evidence type="ECO:0008006" key="5">
    <source>
        <dbReference type="Google" id="ProtNLM"/>
    </source>
</evidence>
<feature type="compositionally biased region" description="Acidic residues" evidence="1">
    <location>
        <begin position="168"/>
        <end position="198"/>
    </location>
</feature>
<name>A0A8T1PB89_CARIL</name>
<feature type="transmembrane region" description="Helical" evidence="2">
    <location>
        <begin position="29"/>
        <end position="56"/>
    </location>
</feature>
<keyword evidence="4" id="KW-1185">Reference proteome</keyword>
<proteinExistence type="predicted"/>
<evidence type="ECO:0000313" key="3">
    <source>
        <dbReference type="EMBL" id="KAG6641916.1"/>
    </source>
</evidence>
<feature type="transmembrane region" description="Helical" evidence="2">
    <location>
        <begin position="76"/>
        <end position="93"/>
    </location>
</feature>
<accession>A0A8T1PB89</accession>
<keyword evidence="2" id="KW-1133">Transmembrane helix</keyword>
<evidence type="ECO:0000256" key="1">
    <source>
        <dbReference type="SAM" id="MobiDB-lite"/>
    </source>
</evidence>
<dbReference type="Proteomes" id="UP000811609">
    <property type="component" value="Chromosome 9"/>
</dbReference>
<dbReference type="PANTHER" id="PTHR34947:SF4">
    <property type="entry name" value="TRANSMEMBRANE PROTEIN"/>
    <property type="match status" value="1"/>
</dbReference>
<evidence type="ECO:0000256" key="2">
    <source>
        <dbReference type="SAM" id="Phobius"/>
    </source>
</evidence>
<gene>
    <name evidence="3" type="ORF">CIPAW_09G107300</name>
</gene>
<organism evidence="3 4">
    <name type="scientific">Carya illinoinensis</name>
    <name type="common">Pecan</name>
    <dbReference type="NCBI Taxonomy" id="32201"/>
    <lineage>
        <taxon>Eukaryota</taxon>
        <taxon>Viridiplantae</taxon>
        <taxon>Streptophyta</taxon>
        <taxon>Embryophyta</taxon>
        <taxon>Tracheophyta</taxon>
        <taxon>Spermatophyta</taxon>
        <taxon>Magnoliopsida</taxon>
        <taxon>eudicotyledons</taxon>
        <taxon>Gunneridae</taxon>
        <taxon>Pentapetalae</taxon>
        <taxon>rosids</taxon>
        <taxon>fabids</taxon>
        <taxon>Fagales</taxon>
        <taxon>Juglandaceae</taxon>
        <taxon>Carya</taxon>
    </lineage>
</organism>
<sequence length="226" mass="25354">MEQNDRDQKLLQNVDKFNKKYKKFLKRTLQYSVISVSLFSLFLCYSSGFCFFSHSFVVYFSTFHFSLFTHTLQRRYIFLICNAILAILAKSLFSSSSSTSVTDIGGDFSASDVIATKTSVAEEVQVGSIGSVDNVALGAEGGEEQQQKLADQAEKLEVQEDGSSSGAENEESEIEAFIADQDEGGEEEEEEVPPEANDELNKKFEEFIKKMKEELRIEAQRQLIAV</sequence>